<gene>
    <name evidence="9" type="ORF">GB864_08675</name>
</gene>
<dbReference type="Proteomes" id="UP000438182">
    <property type="component" value="Unassembled WGS sequence"/>
</dbReference>
<protein>
    <recommendedName>
        <fullName evidence="3 6">peptidylprolyl isomerase</fullName>
        <ecNumber evidence="3 6">5.2.1.8</ecNumber>
    </recommendedName>
</protein>
<evidence type="ECO:0000256" key="3">
    <source>
        <dbReference type="ARBA" id="ARBA00013194"/>
    </source>
</evidence>
<dbReference type="InterPro" id="IPR001179">
    <property type="entry name" value="PPIase_FKBP_dom"/>
</dbReference>
<keyword evidence="4 6" id="KW-0697">Rotamase</keyword>
<dbReference type="PANTHER" id="PTHR43811">
    <property type="entry name" value="FKBP-TYPE PEPTIDYL-PROLYL CIS-TRANS ISOMERASE FKPA"/>
    <property type="match status" value="1"/>
</dbReference>
<dbReference type="RefSeq" id="WP_160424111.1">
    <property type="nucleotide sequence ID" value="NZ_WSTA01000031.1"/>
</dbReference>
<dbReference type="AlphaFoldDB" id="A0A6I4P377"/>
<feature type="signal peptide" evidence="7">
    <location>
        <begin position="1"/>
        <end position="22"/>
    </location>
</feature>
<comment type="similarity">
    <text evidence="2">Belongs to the FKBP-type PPIase family.</text>
</comment>
<feature type="chain" id="PRO_5039540400" description="peptidylprolyl isomerase" evidence="7">
    <location>
        <begin position="23"/>
        <end position="323"/>
    </location>
</feature>
<sequence>MNRALRRGAPVALALASALVLVGCSGSSEPSETTDAAAAECLDVPSGDASDSVTVDGEIGGEVTVELDGALAVEETERTVVQDGDGDVPTADASAIAVLSLFNGADGSPLAAGQQLPVPSEETQPYIEGIEKAVNCLPVGTRAVTVAAPADLWGDTGNEAIGVEAGATIVIVADVIEAPEPEALPEPGEWTENTPTIEFHDQATAPTLTLNGEPQADFLRYVVTEGDGEEVVQGDTVSVMYYGVDAATGEMFDNNYGSDPISFGTGDVVQGFGGGLVGMKVGSQFVVTMPPSLGYGEAGESSSDLAGKTLVFAIEIVDTTHAE</sequence>
<dbReference type="EMBL" id="WSTA01000031">
    <property type="protein sequence ID" value="MWB98619.1"/>
    <property type="molecule type" value="Genomic_DNA"/>
</dbReference>
<dbReference type="SUPFAM" id="SSF54534">
    <property type="entry name" value="FKBP-like"/>
    <property type="match status" value="1"/>
</dbReference>
<keyword evidence="7" id="KW-0732">Signal</keyword>
<dbReference type="EC" id="5.2.1.8" evidence="3 6"/>
<evidence type="ECO:0000256" key="6">
    <source>
        <dbReference type="PROSITE-ProRule" id="PRU00277"/>
    </source>
</evidence>
<evidence type="ECO:0000256" key="2">
    <source>
        <dbReference type="ARBA" id="ARBA00006577"/>
    </source>
</evidence>
<feature type="domain" description="PPIase FKBP-type" evidence="8">
    <location>
        <begin position="234"/>
        <end position="320"/>
    </location>
</feature>
<comment type="caution">
    <text evidence="9">The sequence shown here is derived from an EMBL/GenBank/DDBJ whole genome shotgun (WGS) entry which is preliminary data.</text>
</comment>
<dbReference type="Gene3D" id="3.10.50.40">
    <property type="match status" value="1"/>
</dbReference>
<evidence type="ECO:0000256" key="4">
    <source>
        <dbReference type="ARBA" id="ARBA00023110"/>
    </source>
</evidence>
<keyword evidence="5 6" id="KW-0413">Isomerase</keyword>
<keyword evidence="10" id="KW-1185">Reference proteome</keyword>
<evidence type="ECO:0000313" key="10">
    <source>
        <dbReference type="Proteomes" id="UP000438182"/>
    </source>
</evidence>
<dbReference type="PANTHER" id="PTHR43811:SF19">
    <property type="entry name" value="39 KDA FK506-BINDING NUCLEAR PROTEIN"/>
    <property type="match status" value="1"/>
</dbReference>
<organism evidence="9 10">
    <name type="scientific">Agromyces seonyuensis</name>
    <dbReference type="NCBI Taxonomy" id="2662446"/>
    <lineage>
        <taxon>Bacteria</taxon>
        <taxon>Bacillati</taxon>
        <taxon>Actinomycetota</taxon>
        <taxon>Actinomycetes</taxon>
        <taxon>Micrococcales</taxon>
        <taxon>Microbacteriaceae</taxon>
        <taxon>Agromyces</taxon>
    </lineage>
</organism>
<evidence type="ECO:0000259" key="8">
    <source>
        <dbReference type="PROSITE" id="PS50059"/>
    </source>
</evidence>
<evidence type="ECO:0000256" key="5">
    <source>
        <dbReference type="ARBA" id="ARBA00023235"/>
    </source>
</evidence>
<accession>A0A6I4P377</accession>
<dbReference type="GO" id="GO:0003755">
    <property type="term" value="F:peptidyl-prolyl cis-trans isomerase activity"/>
    <property type="evidence" value="ECO:0007669"/>
    <property type="project" value="UniProtKB-KW"/>
</dbReference>
<proteinExistence type="inferred from homology"/>
<comment type="catalytic activity">
    <reaction evidence="1 6">
        <text>[protein]-peptidylproline (omega=180) = [protein]-peptidylproline (omega=0)</text>
        <dbReference type="Rhea" id="RHEA:16237"/>
        <dbReference type="Rhea" id="RHEA-COMP:10747"/>
        <dbReference type="Rhea" id="RHEA-COMP:10748"/>
        <dbReference type="ChEBI" id="CHEBI:83833"/>
        <dbReference type="ChEBI" id="CHEBI:83834"/>
        <dbReference type="EC" id="5.2.1.8"/>
    </reaction>
</comment>
<dbReference type="PROSITE" id="PS50059">
    <property type="entry name" value="FKBP_PPIASE"/>
    <property type="match status" value="1"/>
</dbReference>
<evidence type="ECO:0000313" key="9">
    <source>
        <dbReference type="EMBL" id="MWB98619.1"/>
    </source>
</evidence>
<dbReference type="Pfam" id="PF00254">
    <property type="entry name" value="FKBP_C"/>
    <property type="match status" value="1"/>
</dbReference>
<evidence type="ECO:0000256" key="1">
    <source>
        <dbReference type="ARBA" id="ARBA00000971"/>
    </source>
</evidence>
<reference evidence="9 10" key="1">
    <citation type="submission" date="2019-12" db="EMBL/GenBank/DDBJ databases">
        <authorList>
            <person name="Kim Y.S."/>
        </authorList>
    </citation>
    <scope>NUCLEOTIDE SEQUENCE [LARGE SCALE GENOMIC DNA]</scope>
    <source>
        <strain evidence="9 10">MMS17-SY077</strain>
    </source>
</reference>
<dbReference type="PROSITE" id="PS51257">
    <property type="entry name" value="PROKAR_LIPOPROTEIN"/>
    <property type="match status" value="1"/>
</dbReference>
<name>A0A6I4P377_9MICO</name>
<evidence type="ECO:0000256" key="7">
    <source>
        <dbReference type="SAM" id="SignalP"/>
    </source>
</evidence>
<dbReference type="PROSITE" id="PS00430">
    <property type="entry name" value="TONB_DEPENDENT_REC_1"/>
    <property type="match status" value="1"/>
</dbReference>
<dbReference type="InterPro" id="IPR010916">
    <property type="entry name" value="TonB_box_CS"/>
</dbReference>
<dbReference type="InterPro" id="IPR046357">
    <property type="entry name" value="PPIase_dom_sf"/>
</dbReference>